<evidence type="ECO:0000313" key="12">
    <source>
        <dbReference type="Proteomes" id="UP000812966"/>
    </source>
</evidence>
<dbReference type="AlphaFoldDB" id="A0A8K0NRQ1"/>
<dbReference type="Proteomes" id="UP000812966">
    <property type="component" value="Unassembled WGS sequence"/>
</dbReference>
<gene>
    <name evidence="11" type="ORF">FFLO_02511</name>
</gene>
<evidence type="ECO:0000256" key="4">
    <source>
        <dbReference type="ARBA" id="ARBA00022692"/>
    </source>
</evidence>
<keyword evidence="5" id="KW-0256">Endoplasmic reticulum</keyword>
<evidence type="ECO:0000256" key="3">
    <source>
        <dbReference type="ARBA" id="ARBA00022448"/>
    </source>
</evidence>
<name>A0A8K0NRQ1_9TREE</name>
<dbReference type="Pfam" id="PF09753">
    <property type="entry name" value="Use1"/>
    <property type="match status" value="1"/>
</dbReference>
<keyword evidence="12" id="KW-1185">Reference proteome</keyword>
<dbReference type="GO" id="GO:0005789">
    <property type="term" value="C:endoplasmic reticulum membrane"/>
    <property type="evidence" value="ECO:0007669"/>
    <property type="project" value="UniProtKB-SubCell"/>
</dbReference>
<evidence type="ECO:0000256" key="5">
    <source>
        <dbReference type="ARBA" id="ARBA00022824"/>
    </source>
</evidence>
<evidence type="ECO:0000256" key="1">
    <source>
        <dbReference type="ARBA" id="ARBA00004163"/>
    </source>
</evidence>
<reference evidence="11" key="1">
    <citation type="submission" date="2020-04" db="EMBL/GenBank/DDBJ databases">
        <title>Analysis of mating type loci in Filobasidium floriforme.</title>
        <authorList>
            <person name="Nowrousian M."/>
        </authorList>
    </citation>
    <scope>NUCLEOTIDE SEQUENCE</scope>
    <source>
        <strain evidence="11">CBS 6242</strain>
    </source>
</reference>
<dbReference type="GO" id="GO:0031201">
    <property type="term" value="C:SNARE complex"/>
    <property type="evidence" value="ECO:0007669"/>
    <property type="project" value="TreeGrafter"/>
</dbReference>
<dbReference type="PANTHER" id="PTHR13050:SF7">
    <property type="entry name" value="VESICLE TRANSPORT PROTEIN USE1"/>
    <property type="match status" value="1"/>
</dbReference>
<evidence type="ECO:0000256" key="2">
    <source>
        <dbReference type="ARBA" id="ARBA00007891"/>
    </source>
</evidence>
<keyword evidence="9 10" id="KW-0472">Membrane</keyword>
<keyword evidence="7" id="KW-0653">Protein transport</keyword>
<sequence>MSDPTAAAAQLPQLTKQESYLAAFEDDDMLPIIANKRPNRTERDRLGLAQDRIAGTAGGSLALHDELGEQLAGMSHQLKLNAMHFSKSLEEEKSILESSQGVLENNLVKTQASKSKLSSVSSKSRSTTWLTIVSLLVVMIAWVWTYLLIRFT</sequence>
<evidence type="ECO:0000256" key="8">
    <source>
        <dbReference type="ARBA" id="ARBA00022989"/>
    </source>
</evidence>
<dbReference type="PANTHER" id="PTHR13050">
    <property type="entry name" value="USE1-LIKE PROTEIN"/>
    <property type="match status" value="1"/>
</dbReference>
<feature type="transmembrane region" description="Helical" evidence="10">
    <location>
        <begin position="129"/>
        <end position="149"/>
    </location>
</feature>
<organism evidence="11 12">
    <name type="scientific">Filobasidium floriforme</name>
    <dbReference type="NCBI Taxonomy" id="5210"/>
    <lineage>
        <taxon>Eukaryota</taxon>
        <taxon>Fungi</taxon>
        <taxon>Dikarya</taxon>
        <taxon>Basidiomycota</taxon>
        <taxon>Agaricomycotina</taxon>
        <taxon>Tremellomycetes</taxon>
        <taxon>Filobasidiales</taxon>
        <taxon>Filobasidiaceae</taxon>
        <taxon>Filobasidium</taxon>
    </lineage>
</organism>
<comment type="subcellular location">
    <subcellularLocation>
        <location evidence="1">Endoplasmic reticulum membrane</location>
        <topology evidence="1">Single-pass type IV membrane protein</topology>
    </subcellularLocation>
</comment>
<comment type="caution">
    <text evidence="11">The sequence shown here is derived from an EMBL/GenBank/DDBJ whole genome shotgun (WGS) entry which is preliminary data.</text>
</comment>
<keyword evidence="3" id="KW-0813">Transport</keyword>
<evidence type="ECO:0000256" key="9">
    <source>
        <dbReference type="ARBA" id="ARBA00023136"/>
    </source>
</evidence>
<dbReference type="GO" id="GO:0005484">
    <property type="term" value="F:SNAP receptor activity"/>
    <property type="evidence" value="ECO:0007669"/>
    <property type="project" value="TreeGrafter"/>
</dbReference>
<dbReference type="InterPro" id="IPR019150">
    <property type="entry name" value="Vesicle_transport_protein_Use1"/>
</dbReference>
<protein>
    <submittedName>
        <fullName evidence="11">Uncharacterized protein</fullName>
    </submittedName>
</protein>
<dbReference type="GO" id="GO:0006890">
    <property type="term" value="P:retrograde vesicle-mediated transport, Golgi to endoplasmic reticulum"/>
    <property type="evidence" value="ECO:0007669"/>
    <property type="project" value="TreeGrafter"/>
</dbReference>
<keyword evidence="6" id="KW-0931">ER-Golgi transport</keyword>
<comment type="similarity">
    <text evidence="2">Belongs to the USE1 family.</text>
</comment>
<accession>A0A8K0NRQ1</accession>
<evidence type="ECO:0000256" key="7">
    <source>
        <dbReference type="ARBA" id="ARBA00022927"/>
    </source>
</evidence>
<dbReference type="GO" id="GO:0015031">
    <property type="term" value="P:protein transport"/>
    <property type="evidence" value="ECO:0007669"/>
    <property type="project" value="UniProtKB-KW"/>
</dbReference>
<evidence type="ECO:0000256" key="10">
    <source>
        <dbReference type="SAM" id="Phobius"/>
    </source>
</evidence>
<evidence type="ECO:0000313" key="11">
    <source>
        <dbReference type="EMBL" id="KAG7562039.1"/>
    </source>
</evidence>
<evidence type="ECO:0000256" key="6">
    <source>
        <dbReference type="ARBA" id="ARBA00022892"/>
    </source>
</evidence>
<keyword evidence="8 10" id="KW-1133">Transmembrane helix</keyword>
<dbReference type="EMBL" id="JABELV010000040">
    <property type="protein sequence ID" value="KAG7562039.1"/>
    <property type="molecule type" value="Genomic_DNA"/>
</dbReference>
<proteinExistence type="inferred from homology"/>
<keyword evidence="4 10" id="KW-0812">Transmembrane</keyword>